<reference evidence="13 14" key="1">
    <citation type="submission" date="2024-01" db="EMBL/GenBank/DDBJ databases">
        <title>The genome of the rayed Mediterranean limpet Patella caerulea (Linnaeus, 1758).</title>
        <authorList>
            <person name="Anh-Thu Weber A."/>
            <person name="Halstead-Nussloch G."/>
        </authorList>
    </citation>
    <scope>NUCLEOTIDE SEQUENCE [LARGE SCALE GENOMIC DNA]</scope>
    <source>
        <strain evidence="13">AATW-2023a</strain>
        <tissue evidence="13">Whole specimen</tissue>
    </source>
</reference>
<dbReference type="InterPro" id="IPR043587">
    <property type="entry name" value="Phosphatase_SSH-like"/>
</dbReference>
<dbReference type="InterPro" id="IPR029021">
    <property type="entry name" value="Prot-tyrosine_phosphatase-like"/>
</dbReference>
<keyword evidence="5" id="KW-0378">Hydrolase</keyword>
<feature type="domain" description="Tyrosine-protein phosphatase" evidence="10">
    <location>
        <begin position="303"/>
        <end position="444"/>
    </location>
</feature>
<dbReference type="InterPro" id="IPR043588">
    <property type="entry name" value="SSH-N"/>
</dbReference>
<evidence type="ECO:0000256" key="2">
    <source>
        <dbReference type="ARBA" id="ARBA00009580"/>
    </source>
</evidence>
<dbReference type="EMBL" id="JAZGQO010000002">
    <property type="protein sequence ID" value="KAK6189928.1"/>
    <property type="molecule type" value="Genomic_DNA"/>
</dbReference>
<feature type="compositionally biased region" description="Low complexity" evidence="9">
    <location>
        <begin position="855"/>
        <end position="872"/>
    </location>
</feature>
<keyword evidence="14" id="KW-1185">Reference proteome</keyword>
<comment type="subcellular location">
    <subcellularLocation>
        <location evidence="1">Cytoplasm</location>
        <location evidence="1">Cytoskeleton</location>
    </subcellularLocation>
</comment>
<dbReference type="InterPro" id="IPR014876">
    <property type="entry name" value="DEK_C"/>
</dbReference>
<dbReference type="GO" id="GO:0004722">
    <property type="term" value="F:protein serine/threonine phosphatase activity"/>
    <property type="evidence" value="ECO:0007669"/>
    <property type="project" value="UniProtKB-EC"/>
</dbReference>
<dbReference type="PROSITE" id="PS51998">
    <property type="entry name" value="DEK_C"/>
    <property type="match status" value="1"/>
</dbReference>
<dbReference type="PROSITE" id="PS50054">
    <property type="entry name" value="TYR_PHOSPHATASE_DUAL"/>
    <property type="match status" value="1"/>
</dbReference>
<keyword evidence="7" id="KW-0206">Cytoskeleton</keyword>
<dbReference type="Proteomes" id="UP001347796">
    <property type="component" value="Unassembled WGS sequence"/>
</dbReference>
<keyword evidence="6" id="KW-0904">Protein phosphatase</keyword>
<feature type="region of interest" description="Disordered" evidence="9">
    <location>
        <begin position="519"/>
        <end position="540"/>
    </location>
</feature>
<evidence type="ECO:0000259" key="12">
    <source>
        <dbReference type="PROSITE" id="PS51998"/>
    </source>
</evidence>
<name>A0AAN8K7H6_PATCE</name>
<dbReference type="Gene3D" id="3.90.190.10">
    <property type="entry name" value="Protein tyrosine phosphatase superfamily"/>
    <property type="match status" value="1"/>
</dbReference>
<dbReference type="InterPro" id="IPR020422">
    <property type="entry name" value="TYR_PHOSPHATASE_DUAL_dom"/>
</dbReference>
<dbReference type="Pfam" id="PF23040">
    <property type="entry name" value="PH_SSH1-like_1st"/>
    <property type="match status" value="1"/>
</dbReference>
<dbReference type="Pfam" id="PF00782">
    <property type="entry name" value="DSPc"/>
    <property type="match status" value="1"/>
</dbReference>
<evidence type="ECO:0000259" key="11">
    <source>
        <dbReference type="PROSITE" id="PS50056"/>
    </source>
</evidence>
<feature type="region of interest" description="Disordered" evidence="9">
    <location>
        <begin position="830"/>
        <end position="879"/>
    </location>
</feature>
<comment type="similarity">
    <text evidence="2">Belongs to the protein-tyrosine phosphatase family.</text>
</comment>
<evidence type="ECO:0000256" key="3">
    <source>
        <dbReference type="ARBA" id="ARBA00013081"/>
    </source>
</evidence>
<gene>
    <name evidence="13" type="ORF">SNE40_001892</name>
</gene>
<evidence type="ECO:0000259" key="10">
    <source>
        <dbReference type="PROSITE" id="PS50054"/>
    </source>
</evidence>
<proteinExistence type="inferred from homology"/>
<feature type="region of interest" description="Disordered" evidence="9">
    <location>
        <begin position="1"/>
        <end position="37"/>
    </location>
</feature>
<evidence type="ECO:0000313" key="13">
    <source>
        <dbReference type="EMBL" id="KAK6189928.1"/>
    </source>
</evidence>
<feature type="domain" description="DEK-C" evidence="12">
    <location>
        <begin position="244"/>
        <end position="299"/>
    </location>
</feature>
<feature type="compositionally biased region" description="Polar residues" evidence="9">
    <location>
        <begin position="1"/>
        <end position="14"/>
    </location>
</feature>
<accession>A0AAN8K7H6</accession>
<dbReference type="EC" id="3.1.3.16" evidence="3"/>
<feature type="region of interest" description="Disordered" evidence="9">
    <location>
        <begin position="651"/>
        <end position="684"/>
    </location>
</feature>
<dbReference type="InterPro" id="IPR000340">
    <property type="entry name" value="Dual-sp_phosphatase_cat-dom"/>
</dbReference>
<feature type="domain" description="Tyrosine specific protein phosphatases" evidence="11">
    <location>
        <begin position="368"/>
        <end position="422"/>
    </location>
</feature>
<dbReference type="SMART" id="SM00195">
    <property type="entry name" value="DSPc"/>
    <property type="match status" value="1"/>
</dbReference>
<evidence type="ECO:0000256" key="7">
    <source>
        <dbReference type="ARBA" id="ARBA00023212"/>
    </source>
</evidence>
<evidence type="ECO:0000256" key="4">
    <source>
        <dbReference type="ARBA" id="ARBA00022490"/>
    </source>
</evidence>
<dbReference type="Pfam" id="PF08766">
    <property type="entry name" value="DEK_C"/>
    <property type="match status" value="1"/>
</dbReference>
<dbReference type="GO" id="GO:0003779">
    <property type="term" value="F:actin binding"/>
    <property type="evidence" value="ECO:0007669"/>
    <property type="project" value="InterPro"/>
</dbReference>
<evidence type="ECO:0000256" key="6">
    <source>
        <dbReference type="ARBA" id="ARBA00022912"/>
    </source>
</evidence>
<keyword evidence="4" id="KW-0963">Cytoplasm</keyword>
<comment type="catalytic activity">
    <reaction evidence="8">
        <text>O-phospho-L-threonyl-[protein] + H2O = L-threonyl-[protein] + phosphate</text>
        <dbReference type="Rhea" id="RHEA:47004"/>
        <dbReference type="Rhea" id="RHEA-COMP:11060"/>
        <dbReference type="Rhea" id="RHEA-COMP:11605"/>
        <dbReference type="ChEBI" id="CHEBI:15377"/>
        <dbReference type="ChEBI" id="CHEBI:30013"/>
        <dbReference type="ChEBI" id="CHEBI:43474"/>
        <dbReference type="ChEBI" id="CHEBI:61977"/>
        <dbReference type="EC" id="3.1.3.16"/>
    </reaction>
</comment>
<dbReference type="PROSITE" id="PS50056">
    <property type="entry name" value="TYR_PHOSPHATASE_2"/>
    <property type="match status" value="1"/>
</dbReference>
<evidence type="ECO:0000256" key="8">
    <source>
        <dbReference type="ARBA" id="ARBA00048336"/>
    </source>
</evidence>
<feature type="region of interest" description="Disordered" evidence="9">
    <location>
        <begin position="1064"/>
        <end position="1111"/>
    </location>
</feature>
<dbReference type="FunFam" id="3.90.190.10:FF:000004">
    <property type="entry name" value="Protein phosphatase Slingshot homolog 2"/>
    <property type="match status" value="1"/>
</dbReference>
<evidence type="ECO:0000256" key="5">
    <source>
        <dbReference type="ARBA" id="ARBA00022801"/>
    </source>
</evidence>
<dbReference type="GO" id="GO:0030837">
    <property type="term" value="P:negative regulation of actin filament polymerization"/>
    <property type="evidence" value="ECO:0007669"/>
    <property type="project" value="InterPro"/>
</dbReference>
<feature type="region of interest" description="Disordered" evidence="9">
    <location>
        <begin position="1132"/>
        <end position="1195"/>
    </location>
</feature>
<feature type="compositionally biased region" description="Polar residues" evidence="9">
    <location>
        <begin position="1090"/>
        <end position="1111"/>
    </location>
</feature>
<evidence type="ECO:0000313" key="14">
    <source>
        <dbReference type="Proteomes" id="UP001347796"/>
    </source>
</evidence>
<evidence type="ECO:0000256" key="9">
    <source>
        <dbReference type="SAM" id="MobiDB-lite"/>
    </source>
</evidence>
<dbReference type="PROSITE" id="PS00383">
    <property type="entry name" value="TYR_PHOSPHATASE_1"/>
    <property type="match status" value="1"/>
</dbReference>
<sequence>MALVTIQRSPSPSNDPEADTVDGVEESGSSRSPLRQRSLSESYFTVKGAALILPQNECSRRTSKKNHGGDMQHHLQAMLHLLRPEDKMKMAVKLENAVASLNHRYLALVSTIGREDGEEFVILGIDCKDTATIGLVIPILSGTKIRLDGDGGFSVQTYEGVYLFKPVSVQVMWSALQSLNKAVSISDTRMYTTEGLSHTWISYYVSKIDKSDQDRFSQWHTMEGVLVDISTLVPSTSDDNEEVGNIKKNITKTLCQIMMSVDLDEATCVSLRNATAAKLEMDLKPYKEFFDAEVMRILGQMDGASKITDLVYLGSEWNAANAAELQEIGIGFILNVTLEIDNFFQGMFKYKNIRLPDVPESDLLRHWDKTYDFIDRARKENSKVLIHCKMGISRSSATTMAFLMKDNKWSFEEAFKYVKERRNCVNPNEGFREQLKTYEGILTASNQRQIFHHMSQGANPSRSQSVDTEDEQDFLESGAYVGIEPSELPLRKPNISLQESDYIAKFPIGVSIPIEPDLETGSRSADSMEESLPDVHSPTPLNENVAKTGSYHFNIRHSNLVSGEVAGADLPYDTSSDYSEDDEGINILGRESRSTVLMSSSVPSGPSAFKDDFSWIKPNLSDGESSPSVDQSDVAPVLIIASDFNYLPPPDLNNTNSKNLDPGPENKGLTSEEMNMDTKSTKPSTMFDTGIKDYYIKEAIPWNSGKVQQIRAGLIHTNLTDNALDNDSANTPETKLVKEDLTISPSVEVTEHHAKVNERGTLGMKCSHSCSELMSMDSETERPSKRQCPVSLYEIEQIPLPEGIVRKTRLEIESKARHIPPDLEEFVKPIQRSSSLKEATEKAKAKRAERRKTCSPIVSPSIPSEPSLPSASYDDNSDTCPTPRPLVILEGSKSVSSPECNPPEVVITGVTTDESTDAHVAAEDIKVYKYGDEVVPLKSGIVRKHKKEFETMVTSDSNESDVGSPECKNITSVTTSATSHIPLTQQKDNVSQKVTNDAKNCQSHGVIAHHPIRLKKEKCPYNEEEMDYIHDMGSMLSHRASEDEMDTMDTTSAVFNVVRDFERKTKPEKKHEKKIVIIDSEGKKSKNEQKSMTTCSKTGSPQKSKFSQESISVAELTDRSILDLDINSETVGDMQTSDASPVTPLTETGPSSTRSTPQDHDRSVVKHLLYRFETPKDSSQVSDDTKSTPIQKPDPVKQPEIIERRNLLDEVIDESEEDSHLSPEYVQMRNKLVPVDPGFTHKTRPNSSDVALRQALRTKSVSDAAPTFTSRNVNFTASGESRSVRRVQHGASHPLARLGANPFYNTM</sequence>
<dbReference type="InterPro" id="IPR000387">
    <property type="entry name" value="Tyr_Pase_dom"/>
</dbReference>
<feature type="compositionally biased region" description="Basic and acidic residues" evidence="9">
    <location>
        <begin position="1074"/>
        <end position="1089"/>
    </location>
</feature>
<dbReference type="InterPro" id="IPR016130">
    <property type="entry name" value="Tyr_Pase_AS"/>
</dbReference>
<dbReference type="PANTHER" id="PTHR45864:SF2">
    <property type="entry name" value="PROTEIN PHOSPHATASE SLINGSHOT"/>
    <property type="match status" value="1"/>
</dbReference>
<protein>
    <recommendedName>
        <fullName evidence="3">protein-serine/threonine phosphatase</fullName>
        <ecNumber evidence="3">3.1.3.16</ecNumber>
    </recommendedName>
</protein>
<evidence type="ECO:0000256" key="1">
    <source>
        <dbReference type="ARBA" id="ARBA00004245"/>
    </source>
</evidence>
<dbReference type="SUPFAM" id="SSF52799">
    <property type="entry name" value="(Phosphotyrosine protein) phosphatases II"/>
    <property type="match status" value="1"/>
</dbReference>
<feature type="compositionally biased region" description="Polar residues" evidence="9">
    <location>
        <begin position="668"/>
        <end position="684"/>
    </location>
</feature>
<dbReference type="GO" id="GO:0005856">
    <property type="term" value="C:cytoskeleton"/>
    <property type="evidence" value="ECO:0007669"/>
    <property type="project" value="UniProtKB-SubCell"/>
</dbReference>
<organism evidence="13 14">
    <name type="scientific">Patella caerulea</name>
    <name type="common">Rayed Mediterranean limpet</name>
    <dbReference type="NCBI Taxonomy" id="87958"/>
    <lineage>
        <taxon>Eukaryota</taxon>
        <taxon>Metazoa</taxon>
        <taxon>Spiralia</taxon>
        <taxon>Lophotrochozoa</taxon>
        <taxon>Mollusca</taxon>
        <taxon>Gastropoda</taxon>
        <taxon>Patellogastropoda</taxon>
        <taxon>Patelloidea</taxon>
        <taxon>Patellidae</taxon>
        <taxon>Patella</taxon>
    </lineage>
</organism>
<dbReference type="PANTHER" id="PTHR45864">
    <property type="entry name" value="SLINGSHOT PROTEIN PHOSPHATASE HOMOLOG"/>
    <property type="match status" value="1"/>
</dbReference>
<feature type="compositionally biased region" description="Polar residues" evidence="9">
    <location>
        <begin position="1132"/>
        <end position="1156"/>
    </location>
</feature>
<feature type="compositionally biased region" description="Acidic residues" evidence="9">
    <location>
        <begin position="16"/>
        <end position="25"/>
    </location>
</feature>
<feature type="compositionally biased region" description="Polar residues" evidence="9">
    <location>
        <begin position="1177"/>
        <end position="1190"/>
    </location>
</feature>
<feature type="compositionally biased region" description="Low complexity" evidence="9">
    <location>
        <begin position="27"/>
        <end position="37"/>
    </location>
</feature>
<comment type="caution">
    <text evidence="13">The sequence shown here is derived from an EMBL/GenBank/DDBJ whole genome shotgun (WGS) entry which is preliminary data.</text>
</comment>